<evidence type="ECO:0000313" key="1">
    <source>
        <dbReference type="EMBL" id="HIR14591.1"/>
    </source>
</evidence>
<dbReference type="GO" id="GO:0003677">
    <property type="term" value="F:DNA binding"/>
    <property type="evidence" value="ECO:0007669"/>
    <property type="project" value="InterPro"/>
</dbReference>
<dbReference type="AlphaFoldDB" id="A0A9D1ADN6"/>
<dbReference type="Proteomes" id="UP000886757">
    <property type="component" value="Unassembled WGS sequence"/>
</dbReference>
<evidence type="ECO:0008006" key="3">
    <source>
        <dbReference type="Google" id="ProtNLM"/>
    </source>
</evidence>
<protein>
    <recommendedName>
        <fullName evidence="3">AP2/ERF domain-containing protein</fullName>
    </recommendedName>
</protein>
<comment type="caution">
    <text evidence="1">The sequence shown here is derived from an EMBL/GenBank/DDBJ whole genome shotgun (WGS) entry which is preliminary data.</text>
</comment>
<proteinExistence type="predicted"/>
<reference evidence="1" key="1">
    <citation type="submission" date="2020-10" db="EMBL/GenBank/DDBJ databases">
        <authorList>
            <person name="Gilroy R."/>
        </authorList>
    </citation>
    <scope>NUCLEOTIDE SEQUENCE</scope>
    <source>
        <strain evidence="1">ChiSjej4B22-8148</strain>
    </source>
</reference>
<accession>A0A9D1ADN6</accession>
<organism evidence="1 2">
    <name type="scientific">Candidatus Choladousia intestinavium</name>
    <dbReference type="NCBI Taxonomy" id="2840727"/>
    <lineage>
        <taxon>Bacteria</taxon>
        <taxon>Bacillati</taxon>
        <taxon>Bacillota</taxon>
        <taxon>Clostridia</taxon>
        <taxon>Lachnospirales</taxon>
        <taxon>Lachnospiraceae</taxon>
        <taxon>Lachnospiraceae incertae sedis</taxon>
        <taxon>Candidatus Choladousia</taxon>
    </lineage>
</organism>
<dbReference type="InterPro" id="IPR016177">
    <property type="entry name" value="DNA-bd_dom_sf"/>
</dbReference>
<dbReference type="SUPFAM" id="SSF54171">
    <property type="entry name" value="DNA-binding domain"/>
    <property type="match status" value="1"/>
</dbReference>
<gene>
    <name evidence="1" type="ORF">IAB31_11790</name>
</gene>
<dbReference type="EMBL" id="DVGK01000135">
    <property type="protein sequence ID" value="HIR14591.1"/>
    <property type="molecule type" value="Genomic_DNA"/>
</dbReference>
<reference evidence="1" key="2">
    <citation type="journal article" date="2021" name="PeerJ">
        <title>Extensive microbial diversity within the chicken gut microbiome revealed by metagenomics and culture.</title>
        <authorList>
            <person name="Gilroy R."/>
            <person name="Ravi A."/>
            <person name="Getino M."/>
            <person name="Pursley I."/>
            <person name="Horton D.L."/>
            <person name="Alikhan N.F."/>
            <person name="Baker D."/>
            <person name="Gharbi K."/>
            <person name="Hall N."/>
            <person name="Watson M."/>
            <person name="Adriaenssens E.M."/>
            <person name="Foster-Nyarko E."/>
            <person name="Jarju S."/>
            <person name="Secka A."/>
            <person name="Antonio M."/>
            <person name="Oren A."/>
            <person name="Chaudhuri R.R."/>
            <person name="La Ragione R."/>
            <person name="Hildebrand F."/>
            <person name="Pallen M.J."/>
        </authorList>
    </citation>
    <scope>NUCLEOTIDE SEQUENCE</scope>
    <source>
        <strain evidence="1">ChiSjej4B22-8148</strain>
    </source>
</reference>
<sequence>MPRKLELRGQRFGRLTVIDKIEKKGQGYQVWRCLCDCGNETEVTEDRLVYGGYRSCGCLQREQQKKIPETLHRVDGTCVEWLEKRKHRKDNTSGFRGVTVLKNGRFRVSIGFKGRRYHVGIYKNYEEAVSARLEAEQQIHGGFIRAYYRWKEKGDENIPLIFQVEKKGREISDYHKSKSGEKPKIEVEILPGLC</sequence>
<evidence type="ECO:0000313" key="2">
    <source>
        <dbReference type="Proteomes" id="UP000886757"/>
    </source>
</evidence>
<name>A0A9D1ADN6_9FIRM</name>